<dbReference type="Pfam" id="PF00392">
    <property type="entry name" value="GntR"/>
    <property type="match status" value="1"/>
</dbReference>
<evidence type="ECO:0000313" key="5">
    <source>
        <dbReference type="EMBL" id="GAN15093.1"/>
    </source>
</evidence>
<dbReference type="Proteomes" id="UP000032025">
    <property type="component" value="Unassembled WGS sequence"/>
</dbReference>
<dbReference type="InterPro" id="IPR050679">
    <property type="entry name" value="Bact_HTH_transcr_reg"/>
</dbReference>
<keyword evidence="6" id="KW-1185">Reference proteome</keyword>
<keyword evidence="2" id="KW-0238">DNA-binding</keyword>
<dbReference type="SUPFAM" id="SSF46785">
    <property type="entry name" value="Winged helix' DNA-binding domain"/>
    <property type="match status" value="1"/>
</dbReference>
<protein>
    <submittedName>
        <fullName evidence="5">DNA, contig: SP650</fullName>
    </submittedName>
</protein>
<keyword evidence="1" id="KW-0805">Transcription regulation</keyword>
<dbReference type="SUPFAM" id="SSF64288">
    <property type="entry name" value="Chorismate lyase-like"/>
    <property type="match status" value="1"/>
</dbReference>
<feature type="domain" description="HTH gntR-type" evidence="4">
    <location>
        <begin position="28"/>
        <end position="96"/>
    </location>
</feature>
<dbReference type="InterPro" id="IPR011663">
    <property type="entry name" value="UTRA"/>
</dbReference>
<dbReference type="InterPro" id="IPR000524">
    <property type="entry name" value="Tscrpt_reg_HTH_GntR"/>
</dbReference>
<comment type="caution">
    <text evidence="5">The sequence shown here is derived from an EMBL/GenBank/DDBJ whole genome shotgun (WGS) entry which is preliminary data.</text>
</comment>
<organism evidence="5 6">
    <name type="scientific">Sphingomonas paucimobilis NBRC 13935</name>
    <dbReference type="NCBI Taxonomy" id="1219050"/>
    <lineage>
        <taxon>Bacteria</taxon>
        <taxon>Pseudomonadati</taxon>
        <taxon>Pseudomonadota</taxon>
        <taxon>Alphaproteobacteria</taxon>
        <taxon>Sphingomonadales</taxon>
        <taxon>Sphingomonadaceae</taxon>
        <taxon>Sphingomonas</taxon>
    </lineage>
</organism>
<dbReference type="InterPro" id="IPR036390">
    <property type="entry name" value="WH_DNA-bd_sf"/>
</dbReference>
<dbReference type="CDD" id="cd07377">
    <property type="entry name" value="WHTH_GntR"/>
    <property type="match status" value="1"/>
</dbReference>
<gene>
    <name evidence="5" type="ORF">SP6_50_00940</name>
</gene>
<dbReference type="Gene3D" id="3.40.1410.10">
    <property type="entry name" value="Chorismate lyase-like"/>
    <property type="match status" value="1"/>
</dbReference>
<dbReference type="EMBL" id="BBJS01000050">
    <property type="protein sequence ID" value="GAN15093.1"/>
    <property type="molecule type" value="Genomic_DNA"/>
</dbReference>
<keyword evidence="3" id="KW-0804">Transcription</keyword>
<evidence type="ECO:0000256" key="3">
    <source>
        <dbReference type="ARBA" id="ARBA00023163"/>
    </source>
</evidence>
<dbReference type="GO" id="GO:0045892">
    <property type="term" value="P:negative regulation of DNA-templated transcription"/>
    <property type="evidence" value="ECO:0007669"/>
    <property type="project" value="TreeGrafter"/>
</dbReference>
<dbReference type="GO" id="GO:0003700">
    <property type="term" value="F:DNA-binding transcription factor activity"/>
    <property type="evidence" value="ECO:0007669"/>
    <property type="project" value="InterPro"/>
</dbReference>
<dbReference type="Gene3D" id="1.10.10.10">
    <property type="entry name" value="Winged helix-like DNA-binding domain superfamily/Winged helix DNA-binding domain"/>
    <property type="match status" value="1"/>
</dbReference>
<evidence type="ECO:0000256" key="1">
    <source>
        <dbReference type="ARBA" id="ARBA00023015"/>
    </source>
</evidence>
<evidence type="ECO:0000259" key="4">
    <source>
        <dbReference type="PROSITE" id="PS50949"/>
    </source>
</evidence>
<dbReference type="InterPro" id="IPR036388">
    <property type="entry name" value="WH-like_DNA-bd_sf"/>
</dbReference>
<dbReference type="InterPro" id="IPR028978">
    <property type="entry name" value="Chorismate_lyase_/UTRA_dom_sf"/>
</dbReference>
<dbReference type="SMART" id="SM00345">
    <property type="entry name" value="HTH_GNTR"/>
    <property type="match status" value="1"/>
</dbReference>
<name>A0A0C9NKD1_SPHPI</name>
<proteinExistence type="predicted"/>
<dbReference type="Pfam" id="PF07702">
    <property type="entry name" value="UTRA"/>
    <property type="match status" value="1"/>
</dbReference>
<dbReference type="GO" id="GO:0003677">
    <property type="term" value="F:DNA binding"/>
    <property type="evidence" value="ECO:0007669"/>
    <property type="project" value="UniProtKB-KW"/>
</dbReference>
<accession>A0A0C9NKD1</accession>
<dbReference type="FunFam" id="1.10.10.10:FF:000079">
    <property type="entry name" value="GntR family transcriptional regulator"/>
    <property type="match status" value="1"/>
</dbReference>
<dbReference type="PANTHER" id="PTHR44846:SF1">
    <property type="entry name" value="MANNOSYL-D-GLYCERATE TRANSPORT_METABOLISM SYSTEM REPRESSOR MNGR-RELATED"/>
    <property type="match status" value="1"/>
</dbReference>
<dbReference type="AlphaFoldDB" id="A0A0C9NKD1"/>
<dbReference type="PROSITE" id="PS50949">
    <property type="entry name" value="HTH_GNTR"/>
    <property type="match status" value="1"/>
</dbReference>
<sequence>MNEVRAKGDGAAMTFSAQVGSFRKGNPAPLYLQLQQLLRDAITNNVLAEDDAIPAERDLAIEYDVSRITVRKAIGGLVEEGLLTRRRGAGTFVAGRVEKSFSKLSSFSEDMIARGRTPSSEWVSRAPGMVTPEEALSLGLSPGAAVYRFQRVRYADDVPMAIEISTIAGFALPSVEAVDRSLYAALERTGNRPVRALQRLRAVPFGADHAKMLDVDPGHAGLLIERRGFLRDGRAVEYTQSFYRGDAYDFVAELTDV</sequence>
<evidence type="ECO:0000256" key="2">
    <source>
        <dbReference type="ARBA" id="ARBA00023125"/>
    </source>
</evidence>
<reference evidence="5 6" key="1">
    <citation type="submission" date="2014-08" db="EMBL/GenBank/DDBJ databases">
        <title>Whole genome shotgun sequence of Sphingomonas paucimobilis NBRC 13935.</title>
        <authorList>
            <person name="Hosoyama A."/>
            <person name="Hashimoto M."/>
            <person name="Hosoyama Y."/>
            <person name="Noguchi M."/>
            <person name="Uohara A."/>
            <person name="Ohji S."/>
            <person name="Katano-Makiyama Y."/>
            <person name="Ichikawa N."/>
            <person name="Kimura A."/>
            <person name="Yamazoe A."/>
            <person name="Fujita N."/>
        </authorList>
    </citation>
    <scope>NUCLEOTIDE SEQUENCE [LARGE SCALE GENOMIC DNA]</scope>
    <source>
        <strain evidence="5 6">NBRC 13935</strain>
    </source>
</reference>
<evidence type="ECO:0000313" key="6">
    <source>
        <dbReference type="Proteomes" id="UP000032025"/>
    </source>
</evidence>
<dbReference type="PANTHER" id="PTHR44846">
    <property type="entry name" value="MANNOSYL-D-GLYCERATE TRANSPORT/METABOLISM SYSTEM REPRESSOR MNGR-RELATED"/>
    <property type="match status" value="1"/>
</dbReference>
<dbReference type="PRINTS" id="PR00035">
    <property type="entry name" value="HTHGNTR"/>
</dbReference>
<dbReference type="SMART" id="SM00866">
    <property type="entry name" value="UTRA"/>
    <property type="match status" value="1"/>
</dbReference>